<keyword evidence="2" id="KW-1185">Reference proteome</keyword>
<evidence type="ECO:0000313" key="1">
    <source>
        <dbReference type="EMBL" id="MFC7384728.1"/>
    </source>
</evidence>
<accession>A0ABW2PAI4</accession>
<dbReference type="InterPro" id="IPR010982">
    <property type="entry name" value="Lambda_DNA-bd_dom_sf"/>
</dbReference>
<gene>
    <name evidence="1" type="ORF">ACFQSB_21120</name>
</gene>
<evidence type="ECO:0000313" key="2">
    <source>
        <dbReference type="Proteomes" id="UP001596496"/>
    </source>
</evidence>
<reference evidence="2" key="1">
    <citation type="journal article" date="2019" name="Int. J. Syst. Evol. Microbiol.">
        <title>The Global Catalogue of Microorganisms (GCM) 10K type strain sequencing project: providing services to taxonomists for standard genome sequencing and annotation.</title>
        <authorList>
            <consortium name="The Broad Institute Genomics Platform"/>
            <consortium name="The Broad Institute Genome Sequencing Center for Infectious Disease"/>
            <person name="Wu L."/>
            <person name="Ma J."/>
        </authorList>
    </citation>
    <scope>NUCLEOTIDE SEQUENCE [LARGE SCALE GENOMIC DNA]</scope>
    <source>
        <strain evidence="2">CECT 7649</strain>
    </source>
</reference>
<comment type="caution">
    <text evidence="1">The sequence shown here is derived from an EMBL/GenBank/DDBJ whole genome shotgun (WGS) entry which is preliminary data.</text>
</comment>
<evidence type="ECO:0008006" key="3">
    <source>
        <dbReference type="Google" id="ProtNLM"/>
    </source>
</evidence>
<protein>
    <recommendedName>
        <fullName evidence="3">XRE family transcriptional regulator</fullName>
    </recommendedName>
</protein>
<dbReference type="RefSeq" id="WP_380828552.1">
    <property type="nucleotide sequence ID" value="NZ_JBHTCG010000013.1"/>
</dbReference>
<name>A0ABW2PAI4_9ACTN</name>
<proteinExistence type="predicted"/>
<sequence>MPDNIPNVQLRAWRNEHRLTRAEMADKVNRTPIGITDRLTCDEERIRRWEAGEVSWPQTAYRLALTQLTGLPVEDLGFRPNRRGQVQIIEAVTITPVDALRAEADLYGTMELAQQLQASDVGNGTLEALAEAVDLLCRAYPVVPAATLRDRTQKRLAQISRLLSGRITLDQHRELLVITGWLTALLGCVHYDLGEREEAETARRTAYEMGRQVGHGELMAWAYEMSA</sequence>
<dbReference type="EMBL" id="JBHTCG010000013">
    <property type="protein sequence ID" value="MFC7384728.1"/>
    <property type="molecule type" value="Genomic_DNA"/>
</dbReference>
<organism evidence="1 2">
    <name type="scientific">Sphaerisporangium rhizosphaerae</name>
    <dbReference type="NCBI Taxonomy" id="2269375"/>
    <lineage>
        <taxon>Bacteria</taxon>
        <taxon>Bacillati</taxon>
        <taxon>Actinomycetota</taxon>
        <taxon>Actinomycetes</taxon>
        <taxon>Streptosporangiales</taxon>
        <taxon>Streptosporangiaceae</taxon>
        <taxon>Sphaerisporangium</taxon>
    </lineage>
</organism>
<dbReference type="Proteomes" id="UP001596496">
    <property type="component" value="Unassembled WGS sequence"/>
</dbReference>
<dbReference type="Gene3D" id="1.10.260.40">
    <property type="entry name" value="lambda repressor-like DNA-binding domains"/>
    <property type="match status" value="1"/>
</dbReference>